<dbReference type="OrthoDB" id="446173at2759"/>
<feature type="region of interest" description="Disordered" evidence="4">
    <location>
        <begin position="1"/>
        <end position="23"/>
    </location>
</feature>
<dbReference type="PANTHER" id="PTHR11311:SF15">
    <property type="entry name" value="SPONDIN-2"/>
    <property type="match status" value="1"/>
</dbReference>
<dbReference type="PANTHER" id="PTHR11311">
    <property type="entry name" value="SPONDIN"/>
    <property type="match status" value="1"/>
</dbReference>
<evidence type="ECO:0000256" key="1">
    <source>
        <dbReference type="ARBA" id="ARBA00022729"/>
    </source>
</evidence>
<evidence type="ECO:0000256" key="3">
    <source>
        <dbReference type="ARBA" id="ARBA00023180"/>
    </source>
</evidence>
<evidence type="ECO:0000259" key="5">
    <source>
        <dbReference type="Pfam" id="PF19028"/>
    </source>
</evidence>
<evidence type="ECO:0000313" key="9">
    <source>
        <dbReference type="Proteomes" id="UP001152797"/>
    </source>
</evidence>
<feature type="region of interest" description="Disordered" evidence="4">
    <location>
        <begin position="1558"/>
        <end position="1578"/>
    </location>
</feature>
<accession>A0A9P1GTV8</accession>
<proteinExistence type="predicted"/>
<dbReference type="GO" id="GO:0031012">
    <property type="term" value="C:extracellular matrix"/>
    <property type="evidence" value="ECO:0007669"/>
    <property type="project" value="TreeGrafter"/>
</dbReference>
<feature type="domain" description="Spondin-like TSP1" evidence="5">
    <location>
        <begin position="305"/>
        <end position="357"/>
    </location>
</feature>
<feature type="domain" description="Spondin-like TSP1" evidence="5">
    <location>
        <begin position="1422"/>
        <end position="1474"/>
    </location>
</feature>
<dbReference type="Pfam" id="PF00090">
    <property type="entry name" value="TSP_1"/>
    <property type="match status" value="11"/>
</dbReference>
<dbReference type="Gene3D" id="2.20.100.10">
    <property type="entry name" value="Thrombospondin type-1 (TSP1) repeat"/>
    <property type="match status" value="21"/>
</dbReference>
<reference evidence="7" key="2">
    <citation type="submission" date="2024-04" db="EMBL/GenBank/DDBJ databases">
        <authorList>
            <person name="Chen Y."/>
            <person name="Shah S."/>
            <person name="Dougan E. K."/>
            <person name="Thang M."/>
            <person name="Chan C."/>
        </authorList>
    </citation>
    <scope>NUCLEOTIDE SEQUENCE [LARGE SCALE GENOMIC DNA]</scope>
</reference>
<name>A0A9P1GTV8_9DINO</name>
<dbReference type="Proteomes" id="UP001152797">
    <property type="component" value="Unassembled WGS sequence"/>
</dbReference>
<feature type="domain" description="Spondin-like TSP1" evidence="5">
    <location>
        <begin position="1127"/>
        <end position="1179"/>
    </location>
</feature>
<reference evidence="6" key="1">
    <citation type="submission" date="2022-10" db="EMBL/GenBank/DDBJ databases">
        <authorList>
            <person name="Chen Y."/>
            <person name="Dougan E. K."/>
            <person name="Chan C."/>
            <person name="Rhodes N."/>
            <person name="Thang M."/>
        </authorList>
    </citation>
    <scope>NUCLEOTIDE SEQUENCE</scope>
</reference>
<dbReference type="EMBL" id="CAMXCT030006828">
    <property type="protein sequence ID" value="CAL4808040.1"/>
    <property type="molecule type" value="Genomic_DNA"/>
</dbReference>
<dbReference type="EMBL" id="CAMXCT010006828">
    <property type="protein sequence ID" value="CAI4020728.1"/>
    <property type="molecule type" value="Genomic_DNA"/>
</dbReference>
<evidence type="ECO:0000313" key="8">
    <source>
        <dbReference type="EMBL" id="CAL4808040.1"/>
    </source>
</evidence>
<feature type="domain" description="Spondin-like TSP1" evidence="5">
    <location>
        <begin position="1184"/>
        <end position="1236"/>
    </location>
</feature>
<feature type="domain" description="Spondin-like TSP1" evidence="5">
    <location>
        <begin position="1240"/>
        <end position="1293"/>
    </location>
</feature>
<dbReference type="InterPro" id="IPR000884">
    <property type="entry name" value="TSP1_rpt"/>
</dbReference>
<dbReference type="InterPro" id="IPR036383">
    <property type="entry name" value="TSP1_rpt_sf"/>
</dbReference>
<feature type="compositionally biased region" description="Basic and acidic residues" evidence="4">
    <location>
        <begin position="8"/>
        <end position="23"/>
    </location>
</feature>
<feature type="domain" description="Spondin-like TSP1" evidence="5">
    <location>
        <begin position="715"/>
        <end position="767"/>
    </location>
</feature>
<evidence type="ECO:0000313" key="7">
    <source>
        <dbReference type="EMBL" id="CAL1174103.1"/>
    </source>
</evidence>
<dbReference type="InterPro" id="IPR044004">
    <property type="entry name" value="TSP1_spondin_dom"/>
</dbReference>
<dbReference type="EMBL" id="CAMXCT020006828">
    <property type="protein sequence ID" value="CAL1174103.1"/>
    <property type="molecule type" value="Genomic_DNA"/>
</dbReference>
<dbReference type="PROSITE" id="PS50092">
    <property type="entry name" value="TSP1"/>
    <property type="match status" value="21"/>
</dbReference>
<dbReference type="SUPFAM" id="SSF82895">
    <property type="entry name" value="TSP-1 type 1 repeat"/>
    <property type="match status" value="19"/>
</dbReference>
<gene>
    <name evidence="6" type="ORF">C1SCF055_LOCUS45119</name>
</gene>
<sequence>MTASNHDQSSKETVGGDRWYDQDHQVVDPRAIEAGEEFEPHWREASHDHHVIIEDGQKYNCHLDSATWRTSWSKNKQTWCCMSHPEFCGSMQLPFDCNEGLTDWKASWPTAKKQWCCRNFAMGCNGNEQKYDCNAGFWNWQASWTSPKKAFCCKHANRGCEVISIETHQCAGHEEQWDDCPEQSRCVLCKPVDCLFSAWASWQDAEGCLQIASRHRHIEVENNECGLPCFGTQVESKAVEAKPECLKLKQDCVFSGWGQWSACENQVDQSVRSRHVATESKNDGEACKGSTKETRPCGGPEPKPCIYSDWHLWTICTSSCGGGYQSRMRRVASEDHLSGQTCDDALAETRSCNADPCPAKDCKLSQWSAWSPCTRSSLQKTRRREVLTPPEGVGMACNISLVEAGRCAPLAGEDCITSEWSSWSSCDKTCHGGQQLRHRRIVHYNFNGGQCPVQSLQEAKACNTQPCNGQTKNCEWNQWTAWGECSHQHGAGQAKRTRSFVAATGDGEACTGSTTELKACVVKAQQVLDCAWGNWSAWTECTVSCGGGSKRRNRAVVQAPNAGGKACDPQIKEVVMPCNTQQCGDCRDGKWGEWSEWGRCSAKCGKAISTRHRSVVVLPNDCGILPEGLKQEFKLCDLPLCAEDADCHMSLWSQWSPCSSPCHGIRQRVRRIAALAQGNGKSCGKQSLTEVADCNPAAGEAMPLACGPVKEVKNCELTEWSKWGECSSSCGEGQQVSNRKVLQASANGGTLCSGNLSLVRGCNLGACPIEVAKDCRWSEWLDWGDCSSCQGKRTRHRIIQQLPTLGGAICDPKNAMEISECDSLCADTRFCTWAQWSGECSKGCADRTLTRHRGMQLQPEVTGHTPLFTGNTSSSCSGIQHDVADCPMAEECKEVCKPLHCSFGEWAEWSEASCLGLCERQRVVQEMNNECGTPCTGALHETKSCPSPCHPPVDCELSEWNEWTACSNASDGFVGGQRYRERKVKTPPKDGGLACYGDMAQTKACKGQLPDPCEFGQWQSWSDCSTSCGEGYRSRLRSVANLADAGGAQCNGLLSEVTGCHAGYWEDCGLGKQQDCELGEWSQWSQCSVTMQRERQRHFQQPARLGGLPCMGPLHQTETCQPAAVDCVVSDWTDWDECDQSCGAAQARRERAITQFPKHGGKLCPTDLKQMKACSVPNCDVKDCQVSGWLEWGACSTSCGKGHQSRQRSVLNLREPGGYGCFFSVAENRVCSNPVCSQDCAWHDWQSWSECSLSCGGGLKTRTRQIKSMPDSMGKHCEQKDMQEVRACNVGTCHDTCINGLWAGWQSWTPCSSSCGGGVTSRTREVKRMANSCGNPPIGDDKETKFCNVDTPCEAAKDCLYTGWSQWSQCSASCLGITMRRRNIASYGRGSTGLFCQGALEEVNGCNPGTDAACAQGDAVDCELSSWSGWSECSTSCDGGEMRRQRHITKHATFGGRVCEGRMEEVKECARTRCGGGNLPIDCVYGEWRPWGECMKCSGERKRYRHILVYPAEGGRECAPADVEEVGRCPNPCAEEKFCEWHEWSRWGACSMSCGPGGKRKRSRSMKEVMRTPKPSTPAAIAAAKAKEAKAAAAPSDELLEKYRSLYARTRQLEHGQMKDDDDAINR</sequence>
<comment type="caution">
    <text evidence="6">The sequence shown here is derived from an EMBL/GenBank/DDBJ whole genome shotgun (WGS) entry which is preliminary data.</text>
</comment>
<dbReference type="Pfam" id="PF19028">
    <property type="entry name" value="TSP1_spondin"/>
    <property type="match status" value="9"/>
</dbReference>
<evidence type="ECO:0000313" key="6">
    <source>
        <dbReference type="EMBL" id="CAI4020728.1"/>
    </source>
</evidence>
<keyword evidence="3" id="KW-0325">Glycoprotein</keyword>
<dbReference type="SMART" id="SM00209">
    <property type="entry name" value="TSP1"/>
    <property type="match status" value="23"/>
</dbReference>
<keyword evidence="9" id="KW-1185">Reference proteome</keyword>
<keyword evidence="1" id="KW-0732">Signal</keyword>
<organism evidence="6">
    <name type="scientific">Cladocopium goreaui</name>
    <dbReference type="NCBI Taxonomy" id="2562237"/>
    <lineage>
        <taxon>Eukaryota</taxon>
        <taxon>Sar</taxon>
        <taxon>Alveolata</taxon>
        <taxon>Dinophyceae</taxon>
        <taxon>Suessiales</taxon>
        <taxon>Symbiodiniaceae</taxon>
        <taxon>Cladocopium</taxon>
    </lineage>
</organism>
<feature type="domain" description="Spondin-like TSP1" evidence="5">
    <location>
        <begin position="1013"/>
        <end position="1061"/>
    </location>
</feature>
<keyword evidence="2" id="KW-1015">Disulfide bond</keyword>
<evidence type="ECO:0000256" key="4">
    <source>
        <dbReference type="SAM" id="MobiDB-lite"/>
    </source>
</evidence>
<protein>
    <submittedName>
        <fullName evidence="8">SCO-spondin</fullName>
    </submittedName>
</protein>
<dbReference type="GO" id="GO:0007155">
    <property type="term" value="P:cell adhesion"/>
    <property type="evidence" value="ECO:0007669"/>
    <property type="project" value="TreeGrafter"/>
</dbReference>
<feature type="domain" description="Spondin-like TSP1" evidence="5">
    <location>
        <begin position="415"/>
        <end position="467"/>
    </location>
</feature>
<dbReference type="InterPro" id="IPR051418">
    <property type="entry name" value="Spondin/Thrombospondin_T1"/>
</dbReference>
<evidence type="ECO:0000256" key="2">
    <source>
        <dbReference type="ARBA" id="ARBA00023157"/>
    </source>
</evidence>
<feature type="domain" description="Spondin-like TSP1" evidence="5">
    <location>
        <begin position="530"/>
        <end position="583"/>
    </location>
</feature>